<reference evidence="3 4" key="1">
    <citation type="journal article" date="2021" name="Elife">
        <title>Chloroplast acquisition without the gene transfer in kleptoplastic sea slugs, Plakobranchus ocellatus.</title>
        <authorList>
            <person name="Maeda T."/>
            <person name="Takahashi S."/>
            <person name="Yoshida T."/>
            <person name="Shimamura S."/>
            <person name="Takaki Y."/>
            <person name="Nagai Y."/>
            <person name="Toyoda A."/>
            <person name="Suzuki Y."/>
            <person name="Arimoto A."/>
            <person name="Ishii H."/>
            <person name="Satoh N."/>
            <person name="Nishiyama T."/>
            <person name="Hasebe M."/>
            <person name="Maruyama T."/>
            <person name="Minagawa J."/>
            <person name="Obokata J."/>
            <person name="Shigenobu S."/>
        </authorList>
    </citation>
    <scope>NUCLEOTIDE SEQUENCE [LARGE SCALE GENOMIC DNA]</scope>
</reference>
<dbReference type="SUPFAM" id="SSF160443">
    <property type="entry name" value="SMR domain-like"/>
    <property type="match status" value="1"/>
</dbReference>
<dbReference type="InterPro" id="IPR002625">
    <property type="entry name" value="Smr_dom"/>
</dbReference>
<feature type="transmembrane region" description="Helical" evidence="1">
    <location>
        <begin position="6"/>
        <end position="25"/>
    </location>
</feature>
<evidence type="ECO:0000256" key="1">
    <source>
        <dbReference type="SAM" id="Phobius"/>
    </source>
</evidence>
<dbReference type="PANTHER" id="PTHR46535">
    <property type="entry name" value="NEDD4-BINDING PROTEIN 2"/>
    <property type="match status" value="1"/>
</dbReference>
<dbReference type="Gene3D" id="3.30.1370.110">
    <property type="match status" value="1"/>
</dbReference>
<dbReference type="InterPro" id="IPR036063">
    <property type="entry name" value="Smr_dom_sf"/>
</dbReference>
<dbReference type="Pfam" id="PF01713">
    <property type="entry name" value="Smr"/>
    <property type="match status" value="1"/>
</dbReference>
<gene>
    <name evidence="3" type="ORF">ElyMa_007040500</name>
</gene>
<keyword evidence="1" id="KW-0472">Membrane</keyword>
<dbReference type="SMART" id="SM00463">
    <property type="entry name" value="SMR"/>
    <property type="match status" value="1"/>
</dbReference>
<dbReference type="GO" id="GO:0004519">
    <property type="term" value="F:endonuclease activity"/>
    <property type="evidence" value="ECO:0007669"/>
    <property type="project" value="TreeGrafter"/>
</dbReference>
<dbReference type="PROSITE" id="PS50828">
    <property type="entry name" value="SMR"/>
    <property type="match status" value="1"/>
</dbReference>
<protein>
    <submittedName>
        <fullName evidence="3">NEDD4-binding protein 2</fullName>
    </submittedName>
</protein>
<evidence type="ECO:0000313" key="3">
    <source>
        <dbReference type="EMBL" id="GFS26004.1"/>
    </source>
</evidence>
<keyword evidence="4" id="KW-1185">Reference proteome</keyword>
<keyword evidence="1" id="KW-1133">Transmembrane helix</keyword>
<dbReference type="InterPro" id="IPR052772">
    <property type="entry name" value="Endo/PolyKinase_Domain-Protein"/>
</dbReference>
<keyword evidence="1" id="KW-0812">Transmembrane</keyword>
<sequence>MSDFPVLLVGLIIFACIWCVFVWCYKFGARGQTLTSSTESYAFNEAAILREEEDTLDLHYLSWNNAETYVANFLRKRAHDYDCGRSNRYCFIITGQGKGSPFGQPVLKPRLGEYLDSHGYSNRYTLVNPGKFKVDLA</sequence>
<dbReference type="PANTHER" id="PTHR46535:SF1">
    <property type="entry name" value="NEDD4-BINDING PROTEIN 2"/>
    <property type="match status" value="1"/>
</dbReference>
<dbReference type="EMBL" id="BMAT01014084">
    <property type="protein sequence ID" value="GFS26004.1"/>
    <property type="molecule type" value="Genomic_DNA"/>
</dbReference>
<dbReference type="AlphaFoldDB" id="A0AAV4JVB8"/>
<dbReference type="GO" id="GO:0005634">
    <property type="term" value="C:nucleus"/>
    <property type="evidence" value="ECO:0007669"/>
    <property type="project" value="TreeGrafter"/>
</dbReference>
<comment type="caution">
    <text evidence="3">The sequence shown here is derived from an EMBL/GenBank/DDBJ whole genome shotgun (WGS) entry which is preliminary data.</text>
</comment>
<evidence type="ECO:0000259" key="2">
    <source>
        <dbReference type="PROSITE" id="PS50828"/>
    </source>
</evidence>
<feature type="domain" description="Smr" evidence="2">
    <location>
        <begin position="56"/>
        <end position="137"/>
    </location>
</feature>
<evidence type="ECO:0000313" key="4">
    <source>
        <dbReference type="Proteomes" id="UP000762676"/>
    </source>
</evidence>
<organism evidence="3 4">
    <name type="scientific">Elysia marginata</name>
    <dbReference type="NCBI Taxonomy" id="1093978"/>
    <lineage>
        <taxon>Eukaryota</taxon>
        <taxon>Metazoa</taxon>
        <taxon>Spiralia</taxon>
        <taxon>Lophotrochozoa</taxon>
        <taxon>Mollusca</taxon>
        <taxon>Gastropoda</taxon>
        <taxon>Heterobranchia</taxon>
        <taxon>Euthyneura</taxon>
        <taxon>Panpulmonata</taxon>
        <taxon>Sacoglossa</taxon>
        <taxon>Placobranchoidea</taxon>
        <taxon>Plakobranchidae</taxon>
        <taxon>Elysia</taxon>
    </lineage>
</organism>
<name>A0AAV4JVB8_9GAST</name>
<dbReference type="Proteomes" id="UP000762676">
    <property type="component" value="Unassembled WGS sequence"/>
</dbReference>
<proteinExistence type="predicted"/>
<accession>A0AAV4JVB8</accession>